<proteinExistence type="predicted"/>
<dbReference type="Pfam" id="PF00691">
    <property type="entry name" value="OmpA"/>
    <property type="match status" value="1"/>
</dbReference>
<organism evidence="5 6">
    <name type="scientific">Granulicella pectinivorans</name>
    <dbReference type="NCBI Taxonomy" id="474950"/>
    <lineage>
        <taxon>Bacteria</taxon>
        <taxon>Pseudomonadati</taxon>
        <taxon>Acidobacteriota</taxon>
        <taxon>Terriglobia</taxon>
        <taxon>Terriglobales</taxon>
        <taxon>Acidobacteriaceae</taxon>
        <taxon>Granulicella</taxon>
    </lineage>
</organism>
<evidence type="ECO:0000259" key="4">
    <source>
        <dbReference type="PROSITE" id="PS51123"/>
    </source>
</evidence>
<dbReference type="RefSeq" id="WP_089837149.1">
    <property type="nucleotide sequence ID" value="NZ_FOZL01000001.1"/>
</dbReference>
<dbReference type="EMBL" id="FOZL01000001">
    <property type="protein sequence ID" value="SFS04872.1"/>
    <property type="molecule type" value="Genomic_DNA"/>
</dbReference>
<dbReference type="InterPro" id="IPR036737">
    <property type="entry name" value="OmpA-like_sf"/>
</dbReference>
<keyword evidence="6" id="KW-1185">Reference proteome</keyword>
<dbReference type="InterPro" id="IPR006665">
    <property type="entry name" value="OmpA-like"/>
</dbReference>
<feature type="compositionally biased region" description="Basic and acidic residues" evidence="2">
    <location>
        <begin position="146"/>
        <end position="155"/>
    </location>
</feature>
<evidence type="ECO:0000256" key="1">
    <source>
        <dbReference type="PROSITE-ProRule" id="PRU00473"/>
    </source>
</evidence>
<keyword evidence="3" id="KW-0812">Transmembrane</keyword>
<accession>A0A1I6LNP4</accession>
<dbReference type="AlphaFoldDB" id="A0A1I6LNP4"/>
<keyword evidence="3" id="KW-1133">Transmembrane helix</keyword>
<feature type="domain" description="OmpA-like" evidence="4">
    <location>
        <begin position="47"/>
        <end position="162"/>
    </location>
</feature>
<dbReference type="Proteomes" id="UP000199024">
    <property type="component" value="Unassembled WGS sequence"/>
</dbReference>
<name>A0A1I6LNP4_9BACT</name>
<dbReference type="PROSITE" id="PS51123">
    <property type="entry name" value="OMPA_2"/>
    <property type="match status" value="1"/>
</dbReference>
<keyword evidence="1 3" id="KW-0472">Membrane</keyword>
<evidence type="ECO:0000256" key="3">
    <source>
        <dbReference type="SAM" id="Phobius"/>
    </source>
</evidence>
<gene>
    <name evidence="5" type="ORF">SAMN05421771_0992</name>
</gene>
<evidence type="ECO:0000313" key="6">
    <source>
        <dbReference type="Proteomes" id="UP000199024"/>
    </source>
</evidence>
<feature type="transmembrane region" description="Helical" evidence="3">
    <location>
        <begin position="17"/>
        <end position="35"/>
    </location>
</feature>
<evidence type="ECO:0000313" key="5">
    <source>
        <dbReference type="EMBL" id="SFS04872.1"/>
    </source>
</evidence>
<dbReference type="SUPFAM" id="SSF103088">
    <property type="entry name" value="OmpA-like"/>
    <property type="match status" value="1"/>
</dbReference>
<reference evidence="5 6" key="1">
    <citation type="submission" date="2016-10" db="EMBL/GenBank/DDBJ databases">
        <authorList>
            <person name="de Groot N.N."/>
        </authorList>
    </citation>
    <scope>NUCLEOTIDE SEQUENCE [LARGE SCALE GENOMIC DNA]</scope>
    <source>
        <strain evidence="5 6">DSM 21001</strain>
    </source>
</reference>
<feature type="region of interest" description="Disordered" evidence="2">
    <location>
        <begin position="121"/>
        <end position="156"/>
    </location>
</feature>
<sequence>MSQDRIEAEEATNRLSIWLWILPFLAVLAFSVWFVRHHRIAPPTTAPVVTALPQLGNVTYETSKPALDPDGLATVDRAAQVMRGNPNVGLRLEGYPNTSSKPMNQDLLTRQRTESVRKELEAQGIDPNRLVVEPFPPPTPADTDPIPDKAPDTRRISLYIRK</sequence>
<protein>
    <submittedName>
        <fullName evidence="5">OmpA family protein</fullName>
    </submittedName>
</protein>
<dbReference type="Gene3D" id="3.30.1330.60">
    <property type="entry name" value="OmpA-like domain"/>
    <property type="match status" value="1"/>
</dbReference>
<evidence type="ECO:0000256" key="2">
    <source>
        <dbReference type="SAM" id="MobiDB-lite"/>
    </source>
</evidence>
<dbReference type="OrthoDB" id="1490539at2"/>
<dbReference type="STRING" id="474950.SAMN05421771_0992"/>
<dbReference type="GO" id="GO:0016020">
    <property type="term" value="C:membrane"/>
    <property type="evidence" value="ECO:0007669"/>
    <property type="project" value="UniProtKB-UniRule"/>
</dbReference>